<evidence type="ECO:0000313" key="1">
    <source>
        <dbReference type="EMBL" id="WGW12632.1"/>
    </source>
</evidence>
<dbReference type="EMBL" id="CP090958">
    <property type="protein sequence ID" value="WGW12632.1"/>
    <property type="molecule type" value="Genomic_DNA"/>
</dbReference>
<sequence>MVGGDPAALKAVAGRIPGLVQDTTGSGKSLTAAITSASGGAGDARVSAALDTLGAVLGGDILAGSIAMGTSGDVVGASGDAIAKAFG</sequence>
<dbReference type="RefSeq" id="WP_349639436.1">
    <property type="nucleotide sequence ID" value="NZ_CP090958.1"/>
</dbReference>
<name>A0ABY8QUC3_9MICO</name>
<reference evidence="1 2" key="1">
    <citation type="submission" date="2023-05" db="EMBL/GenBank/DDBJ databases">
        <title>Lithophilousrod everest ZFBP1038 complete genpme.</title>
        <authorList>
            <person name="Tian M."/>
        </authorList>
    </citation>
    <scope>NUCLEOTIDE SEQUENCE [LARGE SCALE GENOMIC DNA]</scope>
    <source>
        <strain evidence="1 2">ZFBP1038</strain>
    </source>
</reference>
<organism evidence="1 2">
    <name type="scientific">Saxibacter everestensis</name>
    <dbReference type="NCBI Taxonomy" id="2909229"/>
    <lineage>
        <taxon>Bacteria</taxon>
        <taxon>Bacillati</taxon>
        <taxon>Actinomycetota</taxon>
        <taxon>Actinomycetes</taxon>
        <taxon>Micrococcales</taxon>
        <taxon>Brevibacteriaceae</taxon>
        <taxon>Saxibacter</taxon>
    </lineage>
</organism>
<evidence type="ECO:0000313" key="2">
    <source>
        <dbReference type="Proteomes" id="UP001209083"/>
    </source>
</evidence>
<protein>
    <submittedName>
        <fullName evidence="1">Uncharacterized protein</fullName>
    </submittedName>
</protein>
<gene>
    <name evidence="1" type="ORF">LWF01_02360</name>
</gene>
<keyword evidence="2" id="KW-1185">Reference proteome</keyword>
<dbReference type="Proteomes" id="UP001209083">
    <property type="component" value="Chromosome"/>
</dbReference>
<proteinExistence type="predicted"/>
<accession>A0ABY8QUC3</accession>